<feature type="domain" description="PiggyBac transposable element-derived protein" evidence="10">
    <location>
        <begin position="1"/>
        <end position="303"/>
    </location>
</feature>
<dbReference type="PANTHER" id="PTHR46599:SF3">
    <property type="entry name" value="PIGGYBAC TRANSPOSABLE ELEMENT-DERIVED PROTEIN 4"/>
    <property type="match status" value="1"/>
</dbReference>
<protein>
    <submittedName>
        <fullName evidence="11">Transposase IS4</fullName>
    </submittedName>
</protein>
<evidence type="ECO:0000256" key="1">
    <source>
        <dbReference type="ARBA" id="ARBA00004141"/>
    </source>
</evidence>
<dbReference type="Proteomes" id="UP001458880">
    <property type="component" value="Unassembled WGS sequence"/>
</dbReference>
<dbReference type="AlphaFoldDB" id="A0AAW1IYK2"/>
<evidence type="ECO:0000256" key="2">
    <source>
        <dbReference type="ARBA" id="ARBA00022606"/>
    </source>
</evidence>
<evidence type="ECO:0000313" key="12">
    <source>
        <dbReference type="Proteomes" id="UP001458880"/>
    </source>
</evidence>
<dbReference type="GO" id="GO:0005549">
    <property type="term" value="F:odorant binding"/>
    <property type="evidence" value="ECO:0007669"/>
    <property type="project" value="InterPro"/>
</dbReference>
<sequence length="619" mass="72034">MHCFLGYLLWMGLDRKPKLRDYWRTSELYWSNAAKYMSRNRFEIILRLWHFADNELCPPGDRLHKIQVLVDLLNEKFKRIIFPDENLCIDETMVPFRGRLKFRQYVKGKRHKFGIKLFKLCLPGGFTYHVKIYCGSDKIDGMSVATKVVLELMGDCLGKGATLFTDNWYTSVELAENLLARNTHLVGTLRRNRKGLPVEVVSAKLKKGEIIAREKNGIVVLKWKDKRDVLMLTTKHDDTMTEIPGRVENRSKPQAAIDYNKAKGYIDVSDQLSSYSTAVRRSVKWFRKLAVELLTGASIVNAHYLYNKNNPTRPLTFTYDILQDKAKKWIIPAKWILQTILVWPDSNNVWIICANWLIFINIVIIEISHAIFVFINRFDLGVALVALATVTTTFEGLVRFYMIVYKKHQFNAILCKVWKEFWPLSILTTPNQIKDLSKKCYITVMLSIGCYGPAVLCNTVITLTPYLSREQILKSIYPFPWNSTYTYEIIYVWQYFTQWYLLILVNTFDLFVLPLIMVCIVQFMILQDVSQNIFSAKSERQRILLFGKNVSNEDMVKRCLDQQIMLIKICDQLEDIFSFSLLLQFFSSILALCSSSLILVGIILQQVFVFKTNWDQLVA</sequence>
<evidence type="ECO:0000313" key="11">
    <source>
        <dbReference type="EMBL" id="KAK9695310.1"/>
    </source>
</evidence>
<dbReference type="Pfam" id="PF02949">
    <property type="entry name" value="7tm_6"/>
    <property type="match status" value="1"/>
</dbReference>
<keyword evidence="12" id="KW-1185">Reference proteome</keyword>
<keyword evidence="3 9" id="KW-0812">Transmembrane</keyword>
<comment type="subcellular location">
    <subcellularLocation>
        <location evidence="1">Membrane</location>
        <topology evidence="1">Multi-pass membrane protein</topology>
    </subcellularLocation>
</comment>
<keyword evidence="5 9" id="KW-1133">Transmembrane helix</keyword>
<proteinExistence type="predicted"/>
<feature type="transmembrane region" description="Helical" evidence="9">
    <location>
        <begin position="382"/>
        <end position="404"/>
    </location>
</feature>
<evidence type="ECO:0000256" key="8">
    <source>
        <dbReference type="ARBA" id="ARBA00023224"/>
    </source>
</evidence>
<name>A0AAW1IYK2_POPJA</name>
<evidence type="ECO:0000259" key="10">
    <source>
        <dbReference type="Pfam" id="PF13843"/>
    </source>
</evidence>
<keyword evidence="6 9" id="KW-0472">Membrane</keyword>
<gene>
    <name evidence="11" type="ORF">QE152_g32669</name>
</gene>
<feature type="transmembrane region" description="Helical" evidence="9">
    <location>
        <begin position="499"/>
        <end position="525"/>
    </location>
</feature>
<evidence type="ECO:0000256" key="4">
    <source>
        <dbReference type="ARBA" id="ARBA00022725"/>
    </source>
</evidence>
<dbReference type="PANTHER" id="PTHR46599">
    <property type="entry name" value="PIGGYBAC TRANSPOSABLE ELEMENT-DERIVED PROTEIN 4"/>
    <property type="match status" value="1"/>
</dbReference>
<feature type="transmembrane region" description="Helical" evidence="9">
    <location>
        <begin position="441"/>
        <end position="467"/>
    </location>
</feature>
<dbReference type="InterPro" id="IPR004117">
    <property type="entry name" value="7tm6_olfct_rcpt"/>
</dbReference>
<evidence type="ECO:0000256" key="3">
    <source>
        <dbReference type="ARBA" id="ARBA00022692"/>
    </source>
</evidence>
<accession>A0AAW1IYK2</accession>
<keyword evidence="7" id="KW-0675">Receptor</keyword>
<keyword evidence="8" id="KW-0807">Transducer</keyword>
<dbReference type="InterPro" id="IPR029526">
    <property type="entry name" value="PGBD"/>
</dbReference>
<dbReference type="Pfam" id="PF13843">
    <property type="entry name" value="DDE_Tnp_1_7"/>
    <property type="match status" value="1"/>
</dbReference>
<evidence type="ECO:0000256" key="6">
    <source>
        <dbReference type="ARBA" id="ARBA00023136"/>
    </source>
</evidence>
<keyword evidence="2" id="KW-0716">Sensory transduction</keyword>
<organism evidence="11 12">
    <name type="scientific">Popillia japonica</name>
    <name type="common">Japanese beetle</name>
    <dbReference type="NCBI Taxonomy" id="7064"/>
    <lineage>
        <taxon>Eukaryota</taxon>
        <taxon>Metazoa</taxon>
        <taxon>Ecdysozoa</taxon>
        <taxon>Arthropoda</taxon>
        <taxon>Hexapoda</taxon>
        <taxon>Insecta</taxon>
        <taxon>Pterygota</taxon>
        <taxon>Neoptera</taxon>
        <taxon>Endopterygota</taxon>
        <taxon>Coleoptera</taxon>
        <taxon>Polyphaga</taxon>
        <taxon>Scarabaeiformia</taxon>
        <taxon>Scarabaeidae</taxon>
        <taxon>Rutelinae</taxon>
        <taxon>Popillia</taxon>
    </lineage>
</organism>
<evidence type="ECO:0000256" key="5">
    <source>
        <dbReference type="ARBA" id="ARBA00022989"/>
    </source>
</evidence>
<feature type="transmembrane region" description="Helical" evidence="9">
    <location>
        <begin position="581"/>
        <end position="604"/>
    </location>
</feature>
<dbReference type="GO" id="GO:0016020">
    <property type="term" value="C:membrane"/>
    <property type="evidence" value="ECO:0007669"/>
    <property type="project" value="UniProtKB-SubCell"/>
</dbReference>
<dbReference type="GO" id="GO:0007165">
    <property type="term" value="P:signal transduction"/>
    <property type="evidence" value="ECO:0007669"/>
    <property type="project" value="UniProtKB-KW"/>
</dbReference>
<feature type="transmembrane region" description="Helical" evidence="9">
    <location>
        <begin position="349"/>
        <end position="375"/>
    </location>
</feature>
<comment type="caution">
    <text evidence="11">The sequence shown here is derived from an EMBL/GenBank/DDBJ whole genome shotgun (WGS) entry which is preliminary data.</text>
</comment>
<evidence type="ECO:0000256" key="9">
    <source>
        <dbReference type="SAM" id="Phobius"/>
    </source>
</evidence>
<keyword evidence="4" id="KW-0552">Olfaction</keyword>
<dbReference type="EMBL" id="JASPKY010000486">
    <property type="protein sequence ID" value="KAK9695310.1"/>
    <property type="molecule type" value="Genomic_DNA"/>
</dbReference>
<dbReference type="GO" id="GO:0004984">
    <property type="term" value="F:olfactory receptor activity"/>
    <property type="evidence" value="ECO:0007669"/>
    <property type="project" value="InterPro"/>
</dbReference>
<evidence type="ECO:0000256" key="7">
    <source>
        <dbReference type="ARBA" id="ARBA00023170"/>
    </source>
</evidence>
<reference evidence="11 12" key="1">
    <citation type="journal article" date="2024" name="BMC Genomics">
        <title>De novo assembly and annotation of Popillia japonica's genome with initial clues to its potential as an invasive pest.</title>
        <authorList>
            <person name="Cucini C."/>
            <person name="Boschi S."/>
            <person name="Funari R."/>
            <person name="Cardaioli E."/>
            <person name="Iannotti N."/>
            <person name="Marturano G."/>
            <person name="Paoli F."/>
            <person name="Bruttini M."/>
            <person name="Carapelli A."/>
            <person name="Frati F."/>
            <person name="Nardi F."/>
        </authorList>
    </citation>
    <scope>NUCLEOTIDE SEQUENCE [LARGE SCALE GENOMIC DNA]</scope>
    <source>
        <strain evidence="11">DMR45628</strain>
    </source>
</reference>